<feature type="transmembrane region" description="Helical" evidence="4">
    <location>
        <begin position="136"/>
        <end position="159"/>
    </location>
</feature>
<dbReference type="RefSeq" id="WP_073475911.1">
    <property type="nucleotide sequence ID" value="NZ_FQZU01000012.1"/>
</dbReference>
<keyword evidence="2 3" id="KW-0802">TPR repeat</keyword>
<dbReference type="EMBL" id="FQZU01000012">
    <property type="protein sequence ID" value="SHJ81392.1"/>
    <property type="molecule type" value="Genomic_DNA"/>
</dbReference>
<dbReference type="PANTHER" id="PTHR44227">
    <property type="match status" value="1"/>
</dbReference>
<reference evidence="6" key="1">
    <citation type="submission" date="2016-11" db="EMBL/GenBank/DDBJ databases">
        <authorList>
            <person name="Varghese N."/>
            <person name="Submissions S."/>
        </authorList>
    </citation>
    <scope>NUCLEOTIDE SEQUENCE [LARGE SCALE GENOMIC DNA]</scope>
    <source>
        <strain evidence="6">DSM 16219</strain>
    </source>
</reference>
<evidence type="ECO:0000256" key="3">
    <source>
        <dbReference type="PROSITE-ProRule" id="PRU00339"/>
    </source>
</evidence>
<proteinExistence type="predicted"/>
<feature type="repeat" description="TPR" evidence="3">
    <location>
        <begin position="452"/>
        <end position="485"/>
    </location>
</feature>
<keyword evidence="4" id="KW-1133">Transmembrane helix</keyword>
<feature type="transmembrane region" description="Helical" evidence="4">
    <location>
        <begin position="165"/>
        <end position="182"/>
    </location>
</feature>
<feature type="transmembrane region" description="Helical" evidence="4">
    <location>
        <begin position="414"/>
        <end position="435"/>
    </location>
</feature>
<dbReference type="InterPro" id="IPR011990">
    <property type="entry name" value="TPR-like_helical_dom_sf"/>
</dbReference>
<organism evidence="5 6">
    <name type="scientific">Desulfatibacillum alkenivorans DSM 16219</name>
    <dbReference type="NCBI Taxonomy" id="1121393"/>
    <lineage>
        <taxon>Bacteria</taxon>
        <taxon>Pseudomonadati</taxon>
        <taxon>Thermodesulfobacteriota</taxon>
        <taxon>Desulfobacteria</taxon>
        <taxon>Desulfobacterales</taxon>
        <taxon>Desulfatibacillaceae</taxon>
        <taxon>Desulfatibacillum</taxon>
    </lineage>
</organism>
<gene>
    <name evidence="5" type="ORF">SAMN02745216_02323</name>
</gene>
<sequence>MPETQTNQTTALGEKTSRFDVFTGPRKALIFLAVMVLAAYWTTLSADYVNYDDITLLKNNYMIQDLSPAGVKTMFTHFMPKSYYPVRLLSYAMDYRIWGDDPFGHHVTNLLLHLFNTALVFLLFLNLAGEPAKKNIWSAFGAGAFFGLHPIAAGSVAWIPGREELLVFFFGLWCLLMQMEAAKGKKTSLYLALSAGACLLACLSNVMGAALPFLAAWYIFYSQEDKKLQTIFSRTWLLWIIGAGAVFMKIAAELAWNSQTMASKIPHVPTAILHLGDLWSQFTPSVEAGQGLVQRISVILSVFGENVVHGLFPFSLPIFFPPRIPASLMDPYVLIGLGFVLCLAAAFFLTRRKEIWRLGLVWYLAVIFMTSQIFPTFVWRADRFLYLPLGGLALAAGWLAGWLFGRLGENKSGLVFLSLVAALGAQTVVYLPAFANPMAFHYYAKSNNPDYYLVYEYLGQEQVRQGAFKDALKHYAKALDLAPDKNYLWDKVFKTVIMSGELKYGENLGKTAVRKQPDNAYRRNYYGAILSFEGKDQKAVQQFKKAVELDPSAEAPRHNLGLQYLGMGELEKAEEQLREAHKLNPFNARYSYDLARALERLEKNEEALEYYLMAAQDPKNLEARRAAKRLAGEIRRAAPSKED</sequence>
<name>A0A1M6MD30_9BACT</name>
<dbReference type="InterPro" id="IPR019734">
    <property type="entry name" value="TPR_rpt"/>
</dbReference>
<evidence type="ECO:0000313" key="6">
    <source>
        <dbReference type="Proteomes" id="UP000183994"/>
    </source>
</evidence>
<feature type="transmembrane region" description="Helical" evidence="4">
    <location>
        <begin position="28"/>
        <end position="49"/>
    </location>
</feature>
<evidence type="ECO:0000256" key="4">
    <source>
        <dbReference type="SAM" id="Phobius"/>
    </source>
</evidence>
<dbReference type="STRING" id="1121393.SAMN02745216_02323"/>
<keyword evidence="1" id="KW-0677">Repeat</keyword>
<dbReference type="PROSITE" id="PS50005">
    <property type="entry name" value="TPR"/>
    <property type="match status" value="3"/>
</dbReference>
<feature type="transmembrane region" description="Helical" evidence="4">
    <location>
        <begin position="385"/>
        <end position="405"/>
    </location>
</feature>
<feature type="transmembrane region" description="Helical" evidence="4">
    <location>
        <begin position="110"/>
        <end position="129"/>
    </location>
</feature>
<accession>A0A1M6MD30</accession>
<dbReference type="Gene3D" id="1.25.40.10">
    <property type="entry name" value="Tetratricopeptide repeat domain"/>
    <property type="match status" value="1"/>
</dbReference>
<dbReference type="OrthoDB" id="127293at2"/>
<feature type="repeat" description="TPR" evidence="3">
    <location>
        <begin position="554"/>
        <end position="587"/>
    </location>
</feature>
<keyword evidence="4" id="KW-0472">Membrane</keyword>
<feature type="transmembrane region" description="Helical" evidence="4">
    <location>
        <begin position="332"/>
        <end position="349"/>
    </location>
</feature>
<feature type="transmembrane region" description="Helical" evidence="4">
    <location>
        <begin position="298"/>
        <end position="320"/>
    </location>
</feature>
<evidence type="ECO:0000313" key="5">
    <source>
        <dbReference type="EMBL" id="SHJ81392.1"/>
    </source>
</evidence>
<keyword evidence="6" id="KW-1185">Reference proteome</keyword>
<evidence type="ECO:0000256" key="2">
    <source>
        <dbReference type="ARBA" id="ARBA00022803"/>
    </source>
</evidence>
<dbReference type="Proteomes" id="UP000183994">
    <property type="component" value="Unassembled WGS sequence"/>
</dbReference>
<dbReference type="SMART" id="SM00028">
    <property type="entry name" value="TPR"/>
    <property type="match status" value="4"/>
</dbReference>
<dbReference type="InterPro" id="IPR052346">
    <property type="entry name" value="O-mannosyl-transferase_TMTC"/>
</dbReference>
<dbReference type="Pfam" id="PF13432">
    <property type="entry name" value="TPR_16"/>
    <property type="match status" value="1"/>
</dbReference>
<dbReference type="AlphaFoldDB" id="A0A1M6MD30"/>
<dbReference type="Pfam" id="PF13181">
    <property type="entry name" value="TPR_8"/>
    <property type="match status" value="1"/>
</dbReference>
<dbReference type="PANTHER" id="PTHR44227:SF3">
    <property type="entry name" value="PROTEIN O-MANNOSYL-TRANSFERASE TMTC4"/>
    <property type="match status" value="1"/>
</dbReference>
<dbReference type="SUPFAM" id="SSF48452">
    <property type="entry name" value="TPR-like"/>
    <property type="match status" value="1"/>
</dbReference>
<keyword evidence="4" id="KW-0812">Transmembrane</keyword>
<evidence type="ECO:0000256" key="1">
    <source>
        <dbReference type="ARBA" id="ARBA00022737"/>
    </source>
</evidence>
<feature type="transmembrane region" description="Helical" evidence="4">
    <location>
        <begin position="189"/>
        <end position="220"/>
    </location>
</feature>
<feature type="transmembrane region" description="Helical" evidence="4">
    <location>
        <begin position="361"/>
        <end position="379"/>
    </location>
</feature>
<feature type="transmembrane region" description="Helical" evidence="4">
    <location>
        <begin position="236"/>
        <end position="256"/>
    </location>
</feature>
<protein>
    <submittedName>
        <fullName evidence="5">Flp pilus assembly protein TadD, contains TPR repeats</fullName>
    </submittedName>
</protein>
<feature type="repeat" description="TPR" evidence="3">
    <location>
        <begin position="520"/>
        <end position="553"/>
    </location>
</feature>